<evidence type="ECO:0000259" key="1">
    <source>
        <dbReference type="PROSITE" id="PS51186"/>
    </source>
</evidence>
<dbReference type="PANTHER" id="PTHR43451">
    <property type="entry name" value="ACETYLTRANSFERASE (GNAT) FAMILY PROTEIN"/>
    <property type="match status" value="1"/>
</dbReference>
<reference evidence="2 3" key="1">
    <citation type="submission" date="2016-10" db="EMBL/GenBank/DDBJ databases">
        <authorList>
            <person name="de Groot N.N."/>
        </authorList>
    </citation>
    <scope>NUCLEOTIDE SEQUENCE [LARGE SCALE GENOMIC DNA]</scope>
    <source>
        <strain evidence="2 3">DSM 6059</strain>
    </source>
</reference>
<organism evidence="2 3">
    <name type="scientific">Pseudoalteromonas denitrificans DSM 6059</name>
    <dbReference type="NCBI Taxonomy" id="1123010"/>
    <lineage>
        <taxon>Bacteria</taxon>
        <taxon>Pseudomonadati</taxon>
        <taxon>Pseudomonadota</taxon>
        <taxon>Gammaproteobacteria</taxon>
        <taxon>Alteromonadales</taxon>
        <taxon>Pseudoalteromonadaceae</taxon>
        <taxon>Pseudoalteromonas</taxon>
    </lineage>
</organism>
<dbReference type="GO" id="GO:0016747">
    <property type="term" value="F:acyltransferase activity, transferring groups other than amino-acyl groups"/>
    <property type="evidence" value="ECO:0007669"/>
    <property type="project" value="InterPro"/>
</dbReference>
<gene>
    <name evidence="2" type="ORF">SAMN02745724_02582</name>
</gene>
<dbReference type="PANTHER" id="PTHR43451:SF1">
    <property type="entry name" value="ACETYLTRANSFERASE"/>
    <property type="match status" value="1"/>
</dbReference>
<name>A0A1I1M3F4_9GAMM</name>
<evidence type="ECO:0000313" key="2">
    <source>
        <dbReference type="EMBL" id="SFC79765.1"/>
    </source>
</evidence>
<dbReference type="STRING" id="1123010.SAMN02745724_02582"/>
<feature type="domain" description="N-acetyltransferase" evidence="1">
    <location>
        <begin position="2"/>
        <end position="154"/>
    </location>
</feature>
<dbReference type="CDD" id="cd04301">
    <property type="entry name" value="NAT_SF"/>
    <property type="match status" value="1"/>
</dbReference>
<dbReference type="OrthoDB" id="5355033at2"/>
<dbReference type="RefSeq" id="WP_091984423.1">
    <property type="nucleotide sequence ID" value="NZ_FOLO01000018.1"/>
</dbReference>
<keyword evidence="2" id="KW-0808">Transferase</keyword>
<proteinExistence type="predicted"/>
<dbReference type="Gene3D" id="3.40.630.30">
    <property type="match status" value="1"/>
</dbReference>
<dbReference type="SUPFAM" id="SSF55729">
    <property type="entry name" value="Acyl-CoA N-acyltransferases (Nat)"/>
    <property type="match status" value="1"/>
</dbReference>
<accession>A0A1I1M3F4</accession>
<dbReference type="EMBL" id="FOLO01000018">
    <property type="protein sequence ID" value="SFC79765.1"/>
    <property type="molecule type" value="Genomic_DNA"/>
</dbReference>
<dbReference type="InterPro" id="IPR000182">
    <property type="entry name" value="GNAT_dom"/>
</dbReference>
<dbReference type="InterPro" id="IPR016181">
    <property type="entry name" value="Acyl_CoA_acyltransferase"/>
</dbReference>
<dbReference type="InterPro" id="IPR052564">
    <property type="entry name" value="N-acetyltrans/Recomb-assoc"/>
</dbReference>
<dbReference type="AlphaFoldDB" id="A0A1I1M3F4"/>
<dbReference type="Pfam" id="PF13673">
    <property type="entry name" value="Acetyltransf_10"/>
    <property type="match status" value="1"/>
</dbReference>
<dbReference type="Proteomes" id="UP000198862">
    <property type="component" value="Unassembled WGS sequence"/>
</dbReference>
<evidence type="ECO:0000313" key="3">
    <source>
        <dbReference type="Proteomes" id="UP000198862"/>
    </source>
</evidence>
<sequence length="154" mass="18077">MIKIRAFKISDAVKLHTIFFNTVRNINIKDYTQQQVEAWAPEQYDHALWEQRMQKMNPYIATINEQIVGYADLQDDGLIDHFFCHTQFQGKGIGKTLINKILQDATDKKISHLYSHVSITAKPFFEHFCFTLSRENQNNVRGQVLKNYVLEKQL</sequence>
<dbReference type="PROSITE" id="PS51186">
    <property type="entry name" value="GNAT"/>
    <property type="match status" value="1"/>
</dbReference>
<keyword evidence="3" id="KW-1185">Reference proteome</keyword>
<protein>
    <submittedName>
        <fullName evidence="2">Acetyltransferase, GNAT family</fullName>
    </submittedName>
</protein>